<keyword evidence="1" id="KW-0732">Signal</keyword>
<organism evidence="2 3">
    <name type="scientific">Saponaria officinalis</name>
    <name type="common">Common soapwort</name>
    <name type="synonym">Lychnis saponaria</name>
    <dbReference type="NCBI Taxonomy" id="3572"/>
    <lineage>
        <taxon>Eukaryota</taxon>
        <taxon>Viridiplantae</taxon>
        <taxon>Streptophyta</taxon>
        <taxon>Embryophyta</taxon>
        <taxon>Tracheophyta</taxon>
        <taxon>Spermatophyta</taxon>
        <taxon>Magnoliopsida</taxon>
        <taxon>eudicotyledons</taxon>
        <taxon>Gunneridae</taxon>
        <taxon>Pentapetalae</taxon>
        <taxon>Caryophyllales</taxon>
        <taxon>Caryophyllaceae</taxon>
        <taxon>Caryophylleae</taxon>
        <taxon>Saponaria</taxon>
    </lineage>
</organism>
<evidence type="ECO:0008006" key="4">
    <source>
        <dbReference type="Google" id="ProtNLM"/>
    </source>
</evidence>
<feature type="chain" id="PRO_5043788681" description="Secreted protein" evidence="1">
    <location>
        <begin position="22"/>
        <end position="69"/>
    </location>
</feature>
<dbReference type="EMBL" id="JBDFQZ010000004">
    <property type="protein sequence ID" value="KAK9734586.1"/>
    <property type="molecule type" value="Genomic_DNA"/>
</dbReference>
<keyword evidence="3" id="KW-1185">Reference proteome</keyword>
<protein>
    <recommendedName>
        <fullName evidence="4">Secreted protein</fullName>
    </recommendedName>
</protein>
<evidence type="ECO:0000313" key="3">
    <source>
        <dbReference type="Proteomes" id="UP001443914"/>
    </source>
</evidence>
<evidence type="ECO:0000313" key="2">
    <source>
        <dbReference type="EMBL" id="KAK9734586.1"/>
    </source>
</evidence>
<reference evidence="2" key="1">
    <citation type="submission" date="2024-03" db="EMBL/GenBank/DDBJ databases">
        <title>WGS assembly of Saponaria officinalis var. Norfolk2.</title>
        <authorList>
            <person name="Jenkins J."/>
            <person name="Shu S."/>
            <person name="Grimwood J."/>
            <person name="Barry K."/>
            <person name="Goodstein D."/>
            <person name="Schmutz J."/>
            <person name="Leebens-Mack J."/>
            <person name="Osbourn A."/>
        </authorList>
    </citation>
    <scope>NUCLEOTIDE SEQUENCE [LARGE SCALE GENOMIC DNA]</scope>
    <source>
        <strain evidence="2">JIC</strain>
    </source>
</reference>
<name>A0AAW1LPS7_SAPOF</name>
<accession>A0AAW1LPS7</accession>
<comment type="caution">
    <text evidence="2">The sequence shown here is derived from an EMBL/GenBank/DDBJ whole genome shotgun (WGS) entry which is preliminary data.</text>
</comment>
<gene>
    <name evidence="2" type="ORF">RND81_04G149900</name>
</gene>
<evidence type="ECO:0000256" key="1">
    <source>
        <dbReference type="SAM" id="SignalP"/>
    </source>
</evidence>
<dbReference type="AlphaFoldDB" id="A0AAW1LPS7"/>
<sequence>MIMFITKLLLLITLNCHVNNGNLIDVLFHAAFAPVVEDDFDTGSTKSVVWDRQNCGAALCTLLVVLDDS</sequence>
<proteinExistence type="predicted"/>
<feature type="signal peptide" evidence="1">
    <location>
        <begin position="1"/>
        <end position="21"/>
    </location>
</feature>
<dbReference type="Proteomes" id="UP001443914">
    <property type="component" value="Unassembled WGS sequence"/>
</dbReference>